<accession>Q0W6E8</accession>
<dbReference type="KEGG" id="rci:RCIX644"/>
<dbReference type="STRING" id="351160.RCIX644"/>
<gene>
    <name evidence="2" type="ORF">RCIX644</name>
</gene>
<reference evidence="2 3" key="1">
    <citation type="journal article" date="2006" name="Science">
        <title>Genome of rice cluster I archaea -- the key methane producers in the rice rhizosphere.</title>
        <authorList>
            <person name="Erkel C."/>
            <person name="Kube M."/>
            <person name="Reinhardt R."/>
            <person name="Liesack W."/>
        </authorList>
    </citation>
    <scope>NUCLEOTIDE SEQUENCE [LARGE SCALE GENOMIC DNA]</scope>
    <source>
        <strain evidence="3">DSM 22066 / NBRC 105507 / MRE50</strain>
    </source>
</reference>
<feature type="transmembrane region" description="Helical" evidence="1">
    <location>
        <begin position="13"/>
        <end position="37"/>
    </location>
</feature>
<keyword evidence="1" id="KW-0812">Transmembrane</keyword>
<keyword evidence="1" id="KW-1133">Transmembrane helix</keyword>
<keyword evidence="3" id="KW-1185">Reference proteome</keyword>
<dbReference type="Proteomes" id="UP000000663">
    <property type="component" value="Chromosome"/>
</dbReference>
<evidence type="ECO:0000313" key="3">
    <source>
        <dbReference type="Proteomes" id="UP000000663"/>
    </source>
</evidence>
<dbReference type="GeneID" id="5143781"/>
<dbReference type="EMBL" id="AM114193">
    <property type="protein sequence ID" value="CAJ36045.1"/>
    <property type="molecule type" value="Genomic_DNA"/>
</dbReference>
<dbReference type="AlphaFoldDB" id="Q0W6E8"/>
<proteinExistence type="predicted"/>
<dbReference type="eggNOG" id="arCOG05475">
    <property type="taxonomic scope" value="Archaea"/>
</dbReference>
<dbReference type="RefSeq" id="WP_012036463.1">
    <property type="nucleotide sequence ID" value="NC_009464.1"/>
</dbReference>
<dbReference type="OrthoDB" id="85914at2157"/>
<evidence type="ECO:0000256" key="1">
    <source>
        <dbReference type="SAM" id="Phobius"/>
    </source>
</evidence>
<organism evidence="2 3">
    <name type="scientific">Methanocella arvoryzae (strain DSM 22066 / NBRC 105507 / MRE50)</name>
    <dbReference type="NCBI Taxonomy" id="351160"/>
    <lineage>
        <taxon>Archaea</taxon>
        <taxon>Methanobacteriati</taxon>
        <taxon>Methanobacteriota</taxon>
        <taxon>Stenosarchaea group</taxon>
        <taxon>Methanomicrobia</taxon>
        <taxon>Methanocellales</taxon>
        <taxon>Methanocellaceae</taxon>
        <taxon>Methanocella</taxon>
    </lineage>
</organism>
<protein>
    <submittedName>
        <fullName evidence="2">Uncharacterized protein</fullName>
    </submittedName>
</protein>
<evidence type="ECO:0000313" key="2">
    <source>
        <dbReference type="EMBL" id="CAJ36045.1"/>
    </source>
</evidence>
<keyword evidence="1" id="KW-0472">Membrane</keyword>
<name>Q0W6E8_METAR</name>
<sequence>MRNDSGGAFSLDLVIALGILIAWIGAAVLFTMSTLAVEYTDQYSVGLKPLAERIGDTLVESPGAPNGWHLSPDLARGATIIGLSDGSPCILSSEKVYSLSFFNATELGRHLALDDSENTYGIRIEVSTDDGSISVASGYVVDDGTLDVVKSTRLVLIRQPDGVERSGKLIVLLWREHAGTRAADF</sequence>